<accession>A0A8G2FDB0</accession>
<name>A0A8G2FDB0_ACIRU</name>
<comment type="caution">
    <text evidence="1">The sequence shown here is derived from an EMBL/GenBank/DDBJ whole genome shotgun (WGS) entry which is preliminary data.</text>
</comment>
<dbReference type="Proteomes" id="UP000186308">
    <property type="component" value="Unassembled WGS sequence"/>
</dbReference>
<protein>
    <submittedName>
        <fullName evidence="1">Uncharacterized protein</fullName>
    </submittedName>
</protein>
<evidence type="ECO:0000313" key="1">
    <source>
        <dbReference type="EMBL" id="SIQ37044.1"/>
    </source>
</evidence>
<reference evidence="1 2" key="1">
    <citation type="submission" date="2017-01" db="EMBL/GenBank/DDBJ databases">
        <authorList>
            <person name="Varghese N."/>
            <person name="Submissions S."/>
        </authorList>
    </citation>
    <scope>NUCLEOTIDE SEQUENCE [LARGE SCALE GENOMIC DNA]</scope>
    <source>
        <strain evidence="1 2">ATCC 35905</strain>
    </source>
</reference>
<keyword evidence="2" id="KW-1185">Reference proteome</keyword>
<dbReference type="AlphaFoldDB" id="A0A8G2FDB0"/>
<gene>
    <name evidence="1" type="ORF">SAMN05421828_10417</name>
</gene>
<sequence length="31" mass="3482">MTRNIENPAKDFMARGLSRRDFAKRAGMLGA</sequence>
<organism evidence="1 2">
    <name type="scientific">Acidiphilium rubrum</name>
    <dbReference type="NCBI Taxonomy" id="526"/>
    <lineage>
        <taxon>Bacteria</taxon>
        <taxon>Pseudomonadati</taxon>
        <taxon>Pseudomonadota</taxon>
        <taxon>Alphaproteobacteria</taxon>
        <taxon>Acetobacterales</taxon>
        <taxon>Acidocellaceae</taxon>
        <taxon>Acidiphilium</taxon>
    </lineage>
</organism>
<dbReference type="InterPro" id="IPR006311">
    <property type="entry name" value="TAT_signal"/>
</dbReference>
<dbReference type="EMBL" id="FTNE01000004">
    <property type="protein sequence ID" value="SIQ37044.1"/>
    <property type="molecule type" value="Genomic_DNA"/>
</dbReference>
<evidence type="ECO:0000313" key="2">
    <source>
        <dbReference type="Proteomes" id="UP000186308"/>
    </source>
</evidence>
<proteinExistence type="predicted"/>
<dbReference type="PROSITE" id="PS51318">
    <property type="entry name" value="TAT"/>
    <property type="match status" value="1"/>
</dbReference>